<dbReference type="InterPro" id="IPR050109">
    <property type="entry name" value="HTH-type_TetR-like_transc_reg"/>
</dbReference>
<dbReference type="GO" id="GO:0000976">
    <property type="term" value="F:transcription cis-regulatory region binding"/>
    <property type="evidence" value="ECO:0007669"/>
    <property type="project" value="TreeGrafter"/>
</dbReference>
<dbReference type="InterPro" id="IPR001647">
    <property type="entry name" value="HTH_TetR"/>
</dbReference>
<keyword evidence="3" id="KW-0804">Transcription</keyword>
<dbReference type="SUPFAM" id="SSF46689">
    <property type="entry name" value="Homeodomain-like"/>
    <property type="match status" value="1"/>
</dbReference>
<dbReference type="PANTHER" id="PTHR30055:SF234">
    <property type="entry name" value="HTH-TYPE TRANSCRIPTIONAL REGULATOR BETI"/>
    <property type="match status" value="1"/>
</dbReference>
<evidence type="ECO:0000259" key="5">
    <source>
        <dbReference type="PROSITE" id="PS50977"/>
    </source>
</evidence>
<dbReference type="FunFam" id="1.10.10.60:FF:000141">
    <property type="entry name" value="TetR family transcriptional regulator"/>
    <property type="match status" value="1"/>
</dbReference>
<dbReference type="EMBL" id="AP019376">
    <property type="protein sequence ID" value="BBH89404.1"/>
    <property type="molecule type" value="Genomic_DNA"/>
</dbReference>
<evidence type="ECO:0000313" key="6">
    <source>
        <dbReference type="EMBL" id="BBH89404.1"/>
    </source>
</evidence>
<keyword evidence="2 4" id="KW-0238">DNA-binding</keyword>
<dbReference type="InterPro" id="IPR009057">
    <property type="entry name" value="Homeodomain-like_sf"/>
</dbReference>
<dbReference type="AlphaFoldDB" id="A0A455SWA0"/>
<feature type="DNA-binding region" description="H-T-H motif" evidence="4">
    <location>
        <begin position="39"/>
        <end position="58"/>
    </location>
</feature>
<dbReference type="InterPro" id="IPR023772">
    <property type="entry name" value="DNA-bd_HTH_TetR-type_CS"/>
</dbReference>
<organism evidence="6">
    <name type="scientific">Thermosporothrix sp. COM3</name>
    <dbReference type="NCBI Taxonomy" id="2490863"/>
    <lineage>
        <taxon>Bacteria</taxon>
        <taxon>Bacillati</taxon>
        <taxon>Chloroflexota</taxon>
        <taxon>Ktedonobacteria</taxon>
        <taxon>Ktedonobacterales</taxon>
        <taxon>Thermosporotrichaceae</taxon>
        <taxon>Thermosporothrix</taxon>
    </lineage>
</organism>
<dbReference type="GO" id="GO:0003700">
    <property type="term" value="F:DNA-binding transcription factor activity"/>
    <property type="evidence" value="ECO:0007669"/>
    <property type="project" value="TreeGrafter"/>
</dbReference>
<accession>A0A455SWA0</accession>
<dbReference type="PROSITE" id="PS50977">
    <property type="entry name" value="HTH_TETR_2"/>
    <property type="match status" value="1"/>
</dbReference>
<dbReference type="PANTHER" id="PTHR30055">
    <property type="entry name" value="HTH-TYPE TRANSCRIPTIONAL REGULATOR RUTR"/>
    <property type="match status" value="1"/>
</dbReference>
<dbReference type="InterPro" id="IPR036271">
    <property type="entry name" value="Tet_transcr_reg_TetR-rel_C_sf"/>
</dbReference>
<feature type="domain" description="HTH tetR-type" evidence="5">
    <location>
        <begin position="16"/>
        <end position="76"/>
    </location>
</feature>
<proteinExistence type="predicted"/>
<sequence>MQTMQSHCSLREKQRQEREQLILKAAEEILLEKGYYETSMDEIAARVGIAKGTIYHHFPSKEELVAALITWNIEAALREVEAVVAADLTPSEKLDRLIEHVFTGIYSKRARLLSSIYNGIDIKRVFQEKEHGIKEKMDTLCRYTVEILEEGKRVGEFETSISTQAMMYAFFSLFSIRRYDAILLGGKEVPHRELFRQLRHIFLQGITRKQESSDKE</sequence>
<name>A0A455SWA0_9CHLR</name>
<dbReference type="SUPFAM" id="SSF48498">
    <property type="entry name" value="Tetracyclin repressor-like, C-terminal domain"/>
    <property type="match status" value="1"/>
</dbReference>
<dbReference type="PROSITE" id="PS01081">
    <property type="entry name" value="HTH_TETR_1"/>
    <property type="match status" value="1"/>
</dbReference>
<protein>
    <submittedName>
        <fullName evidence="6">TetR family transcriptional regulator</fullName>
    </submittedName>
</protein>
<evidence type="ECO:0000256" key="4">
    <source>
        <dbReference type="PROSITE-ProRule" id="PRU00335"/>
    </source>
</evidence>
<dbReference type="Gene3D" id="1.10.10.60">
    <property type="entry name" value="Homeodomain-like"/>
    <property type="match status" value="1"/>
</dbReference>
<dbReference type="Gene3D" id="1.10.357.10">
    <property type="entry name" value="Tetracycline Repressor, domain 2"/>
    <property type="match status" value="1"/>
</dbReference>
<dbReference type="PRINTS" id="PR00455">
    <property type="entry name" value="HTHTETR"/>
</dbReference>
<evidence type="ECO:0000256" key="2">
    <source>
        <dbReference type="ARBA" id="ARBA00023125"/>
    </source>
</evidence>
<keyword evidence="1" id="KW-0805">Transcription regulation</keyword>
<evidence type="ECO:0000256" key="3">
    <source>
        <dbReference type="ARBA" id="ARBA00023163"/>
    </source>
</evidence>
<dbReference type="GO" id="GO:0045892">
    <property type="term" value="P:negative regulation of DNA-templated transcription"/>
    <property type="evidence" value="ECO:0007669"/>
    <property type="project" value="UniProtKB-ARBA"/>
</dbReference>
<reference evidence="6" key="1">
    <citation type="submission" date="2018-12" db="EMBL/GenBank/DDBJ databases">
        <title>Novel natural products biosynthetic potential of the class Ktedonobacteria.</title>
        <authorList>
            <person name="Zheng Y."/>
            <person name="Saitou A."/>
            <person name="Wang C.M."/>
            <person name="Toyoda A."/>
            <person name="Minakuchi Y."/>
            <person name="Sekiguchi Y."/>
            <person name="Ueda K."/>
            <person name="Takano H."/>
            <person name="Sakai Y."/>
            <person name="Yokota A."/>
            <person name="Yabe S."/>
        </authorList>
    </citation>
    <scope>NUCLEOTIDE SEQUENCE</scope>
    <source>
        <strain evidence="6">COM3</strain>
    </source>
</reference>
<gene>
    <name evidence="6" type="ORF">KTC_41550</name>
</gene>
<dbReference type="Pfam" id="PF00440">
    <property type="entry name" value="TetR_N"/>
    <property type="match status" value="1"/>
</dbReference>
<evidence type="ECO:0000256" key="1">
    <source>
        <dbReference type="ARBA" id="ARBA00023015"/>
    </source>
</evidence>